<evidence type="ECO:0000256" key="1">
    <source>
        <dbReference type="SAM" id="Phobius"/>
    </source>
</evidence>
<protein>
    <recommendedName>
        <fullName evidence="4">Transmembrane protein</fullName>
    </recommendedName>
</protein>
<dbReference type="EMBL" id="FMIQ01000046">
    <property type="protein sequence ID" value="SCM53026.1"/>
    <property type="molecule type" value="Genomic_DNA"/>
</dbReference>
<proteinExistence type="predicted"/>
<evidence type="ECO:0008006" key="4">
    <source>
        <dbReference type="Google" id="ProtNLM"/>
    </source>
</evidence>
<keyword evidence="1" id="KW-0812">Transmembrane</keyword>
<gene>
    <name evidence="2" type="ORF">BN1044_02514</name>
</gene>
<keyword evidence="1" id="KW-0472">Membrane</keyword>
<feature type="transmembrane region" description="Helical" evidence="1">
    <location>
        <begin position="20"/>
        <end position="43"/>
    </location>
</feature>
<name>A0A1C6Z1J5_HAFAL</name>
<evidence type="ECO:0000313" key="3">
    <source>
        <dbReference type="Proteomes" id="UP000094844"/>
    </source>
</evidence>
<sequence length="166" mass="19383">MLIGIDYFNDNGWYYNQSGVLRLVKITSISTFFSIIWSISTIYTEKINIKKIVYKFELEFNQEKSTDELSFMHSMSNKIARNIPEEIKKIKSHYGEIKKLEIQTICFILKGIHTKTTECNVFCIILFSLEKNENIIFNFQSINNGDLKLQNITFSTVPELSEAQKD</sequence>
<dbReference type="Proteomes" id="UP000094844">
    <property type="component" value="Unassembled WGS sequence"/>
</dbReference>
<keyword evidence="1" id="KW-1133">Transmembrane helix</keyword>
<reference evidence="2 3" key="1">
    <citation type="submission" date="2016-09" db="EMBL/GenBank/DDBJ databases">
        <authorList>
            <person name="Capua I."/>
            <person name="De Benedictis P."/>
            <person name="Joannis T."/>
            <person name="Lombin L.H."/>
            <person name="Cattoli G."/>
        </authorList>
    </citation>
    <scope>NUCLEOTIDE SEQUENCE [LARGE SCALE GENOMIC DNA]</scope>
    <source>
        <strain evidence="2 3">GB001</strain>
    </source>
</reference>
<dbReference type="AlphaFoldDB" id="A0A1C6Z1J5"/>
<organism evidence="2 3">
    <name type="scientific">Hafnia alvei</name>
    <dbReference type="NCBI Taxonomy" id="569"/>
    <lineage>
        <taxon>Bacteria</taxon>
        <taxon>Pseudomonadati</taxon>
        <taxon>Pseudomonadota</taxon>
        <taxon>Gammaproteobacteria</taxon>
        <taxon>Enterobacterales</taxon>
        <taxon>Hafniaceae</taxon>
        <taxon>Hafnia</taxon>
    </lineage>
</organism>
<accession>A0A1C6Z1J5</accession>
<evidence type="ECO:0000313" key="2">
    <source>
        <dbReference type="EMBL" id="SCM53026.1"/>
    </source>
</evidence>